<dbReference type="AlphaFoldDB" id="A0AAV2MJW5"/>
<sequence>MLEKEAQGLRNQVSSLTSALEEDRTTLVETQRTVQTLELKKEVCSVTSALEEQRNIITEGQDHMDVLEKETLQLLSAVTELSLRVAQQEQTIQEQMDMSTTQQQELQTAVAQAETLSGMLQVEEQRRTLLEQKIEELCIIQTSSQKISSTLRQESKFLKETMIMMEQWQQEKMLQKKNNRIGWFLCGSQGASSH</sequence>
<gene>
    <name evidence="1" type="ORF">KC01_LOCUS39578</name>
</gene>
<dbReference type="Proteomes" id="UP001497482">
    <property type="component" value="Chromosome 8"/>
</dbReference>
<evidence type="ECO:0000313" key="1">
    <source>
        <dbReference type="EMBL" id="CAL1613351.1"/>
    </source>
</evidence>
<evidence type="ECO:0000313" key="2">
    <source>
        <dbReference type="Proteomes" id="UP001497482"/>
    </source>
</evidence>
<dbReference type="EMBL" id="OZ035830">
    <property type="protein sequence ID" value="CAL1613351.1"/>
    <property type="molecule type" value="Genomic_DNA"/>
</dbReference>
<reference evidence="1 2" key="1">
    <citation type="submission" date="2024-04" db="EMBL/GenBank/DDBJ databases">
        <authorList>
            <person name="Waldvogel A.-M."/>
            <person name="Schoenle A."/>
        </authorList>
    </citation>
    <scope>NUCLEOTIDE SEQUENCE [LARGE SCALE GENOMIC DNA]</scope>
</reference>
<organism evidence="1 2">
    <name type="scientific">Knipowitschia caucasica</name>
    <name type="common">Caucasian dwarf goby</name>
    <name type="synonym">Pomatoschistus caucasicus</name>
    <dbReference type="NCBI Taxonomy" id="637954"/>
    <lineage>
        <taxon>Eukaryota</taxon>
        <taxon>Metazoa</taxon>
        <taxon>Chordata</taxon>
        <taxon>Craniata</taxon>
        <taxon>Vertebrata</taxon>
        <taxon>Euteleostomi</taxon>
        <taxon>Actinopterygii</taxon>
        <taxon>Neopterygii</taxon>
        <taxon>Teleostei</taxon>
        <taxon>Neoteleostei</taxon>
        <taxon>Acanthomorphata</taxon>
        <taxon>Gobiaria</taxon>
        <taxon>Gobiiformes</taxon>
        <taxon>Gobioidei</taxon>
        <taxon>Gobiidae</taxon>
        <taxon>Gobiinae</taxon>
        <taxon>Knipowitschia</taxon>
    </lineage>
</organism>
<keyword evidence="2" id="KW-1185">Reference proteome</keyword>
<accession>A0AAV2MJW5</accession>
<name>A0AAV2MJW5_KNICA</name>
<protein>
    <submittedName>
        <fullName evidence="1">Uncharacterized protein</fullName>
    </submittedName>
</protein>
<proteinExistence type="predicted"/>